<gene>
    <name evidence="1" type="ORF">SAMN02745784_02963</name>
</gene>
<evidence type="ECO:0000313" key="2">
    <source>
        <dbReference type="Proteomes" id="UP000184114"/>
    </source>
</evidence>
<dbReference type="Proteomes" id="UP000184114">
    <property type="component" value="Unassembled WGS sequence"/>
</dbReference>
<keyword evidence="2" id="KW-1185">Reference proteome</keyword>
<protein>
    <recommendedName>
        <fullName evidence="3">Cysteine-rich KTR</fullName>
    </recommendedName>
</protein>
<dbReference type="STRING" id="1123404.SAMN02745784_02963"/>
<dbReference type="AlphaFoldDB" id="A0A1M4Z9U0"/>
<reference evidence="2" key="1">
    <citation type="submission" date="2016-11" db="EMBL/GenBank/DDBJ databases">
        <authorList>
            <person name="Varghese N."/>
            <person name="Submissions S."/>
        </authorList>
    </citation>
    <scope>NUCLEOTIDE SEQUENCE [LARGE SCALE GENOMIC DNA]</scope>
    <source>
        <strain evidence="2">DSM 18095</strain>
    </source>
</reference>
<name>A0A1M4Z9U0_9FIRM</name>
<dbReference type="GeneID" id="90996666"/>
<accession>A0A1M4Z9U0</accession>
<evidence type="ECO:0000313" key="1">
    <source>
        <dbReference type="EMBL" id="SHF14801.1"/>
    </source>
</evidence>
<evidence type="ECO:0008006" key="3">
    <source>
        <dbReference type="Google" id="ProtNLM"/>
    </source>
</evidence>
<dbReference type="EMBL" id="FQTY01000023">
    <property type="protein sequence ID" value="SHF14801.1"/>
    <property type="molecule type" value="Genomic_DNA"/>
</dbReference>
<organism evidence="1 2">
    <name type="scientific">Tissierella praeacuta DSM 18095</name>
    <dbReference type="NCBI Taxonomy" id="1123404"/>
    <lineage>
        <taxon>Bacteria</taxon>
        <taxon>Bacillati</taxon>
        <taxon>Bacillota</taxon>
        <taxon>Tissierellia</taxon>
        <taxon>Tissierellales</taxon>
        <taxon>Tissierellaceae</taxon>
        <taxon>Tissierella</taxon>
    </lineage>
</organism>
<dbReference type="RefSeq" id="WP_159429216.1">
    <property type="nucleotide sequence ID" value="NZ_FQTY01000023.1"/>
</dbReference>
<sequence>MNCPKCNRPVTTKKYELFYCPCGKILMVIEVNKTKMVVDHTPKEEEK</sequence>
<proteinExistence type="predicted"/>